<organism evidence="1 2">
    <name type="scientific">Catenuloplanes niger</name>
    <dbReference type="NCBI Taxonomy" id="587534"/>
    <lineage>
        <taxon>Bacteria</taxon>
        <taxon>Bacillati</taxon>
        <taxon>Actinomycetota</taxon>
        <taxon>Actinomycetes</taxon>
        <taxon>Micromonosporales</taxon>
        <taxon>Micromonosporaceae</taxon>
        <taxon>Catenuloplanes</taxon>
    </lineage>
</organism>
<protein>
    <submittedName>
        <fullName evidence="1">Uncharacterized protein</fullName>
    </submittedName>
</protein>
<gene>
    <name evidence="1" type="ORF">J2S44_000756</name>
</gene>
<accession>A0AAE3ZJU3</accession>
<proteinExistence type="predicted"/>
<reference evidence="1 2" key="1">
    <citation type="submission" date="2023-07" db="EMBL/GenBank/DDBJ databases">
        <title>Sequencing the genomes of 1000 actinobacteria strains.</title>
        <authorList>
            <person name="Klenk H.-P."/>
        </authorList>
    </citation>
    <scope>NUCLEOTIDE SEQUENCE [LARGE SCALE GENOMIC DNA]</scope>
    <source>
        <strain evidence="1 2">DSM 44711</strain>
    </source>
</reference>
<keyword evidence="2" id="KW-1185">Reference proteome</keyword>
<dbReference type="EMBL" id="JAVDYC010000001">
    <property type="protein sequence ID" value="MDR7320506.1"/>
    <property type="molecule type" value="Genomic_DNA"/>
</dbReference>
<name>A0AAE3ZJU3_9ACTN</name>
<sequence length="33" mass="3680">MEDASGRRIWPARFMVLGVLVPIPARRDRDAAG</sequence>
<comment type="caution">
    <text evidence="1">The sequence shown here is derived from an EMBL/GenBank/DDBJ whole genome shotgun (WGS) entry which is preliminary data.</text>
</comment>
<dbReference type="AlphaFoldDB" id="A0AAE3ZJU3"/>
<evidence type="ECO:0000313" key="2">
    <source>
        <dbReference type="Proteomes" id="UP001183629"/>
    </source>
</evidence>
<dbReference type="Proteomes" id="UP001183629">
    <property type="component" value="Unassembled WGS sequence"/>
</dbReference>
<evidence type="ECO:0000313" key="1">
    <source>
        <dbReference type="EMBL" id="MDR7320506.1"/>
    </source>
</evidence>